<proteinExistence type="predicted"/>
<reference evidence="2" key="1">
    <citation type="submission" date="2022-11" db="UniProtKB">
        <authorList>
            <consortium name="WormBaseParasite"/>
        </authorList>
    </citation>
    <scope>IDENTIFICATION</scope>
</reference>
<evidence type="ECO:0000313" key="1">
    <source>
        <dbReference type="Proteomes" id="UP000887565"/>
    </source>
</evidence>
<accession>A0A915L5P9</accession>
<organism evidence="1 2">
    <name type="scientific">Romanomermis culicivorax</name>
    <name type="common">Nematode worm</name>
    <dbReference type="NCBI Taxonomy" id="13658"/>
    <lineage>
        <taxon>Eukaryota</taxon>
        <taxon>Metazoa</taxon>
        <taxon>Ecdysozoa</taxon>
        <taxon>Nematoda</taxon>
        <taxon>Enoplea</taxon>
        <taxon>Dorylaimia</taxon>
        <taxon>Mermithida</taxon>
        <taxon>Mermithoidea</taxon>
        <taxon>Mermithidae</taxon>
        <taxon>Romanomermis</taxon>
    </lineage>
</organism>
<keyword evidence="1" id="KW-1185">Reference proteome</keyword>
<sequence>MEITNLALMGESNPAPMLKYCHTPFSFHSERYQVFNLAPIIGITDAKNCRAFINTTYNSNKRNIDIAVLWKFSTKQEHQKRLLRRRPENFLAKNRAPKYC</sequence>
<dbReference type="WBParaSite" id="nRc.2.0.1.t46087-RA">
    <property type="protein sequence ID" value="nRc.2.0.1.t46087-RA"/>
    <property type="gene ID" value="nRc.2.0.1.g46087"/>
</dbReference>
<dbReference type="AlphaFoldDB" id="A0A915L5P9"/>
<evidence type="ECO:0000313" key="2">
    <source>
        <dbReference type="WBParaSite" id="nRc.2.0.1.t46087-RA"/>
    </source>
</evidence>
<protein>
    <submittedName>
        <fullName evidence="2">Uncharacterized protein</fullName>
    </submittedName>
</protein>
<dbReference type="Proteomes" id="UP000887565">
    <property type="component" value="Unplaced"/>
</dbReference>
<name>A0A915L5P9_ROMCU</name>